<accession>A0A1M4XME0</accession>
<keyword evidence="1" id="KW-0472">Membrane</keyword>
<gene>
    <name evidence="2" type="ORF">SAMN05443144_104164</name>
</gene>
<evidence type="ECO:0008006" key="4">
    <source>
        <dbReference type="Google" id="ProtNLM"/>
    </source>
</evidence>
<name>A0A1M4XME0_9BACT</name>
<evidence type="ECO:0000313" key="3">
    <source>
        <dbReference type="Proteomes" id="UP000184041"/>
    </source>
</evidence>
<proteinExistence type="predicted"/>
<evidence type="ECO:0000313" key="2">
    <source>
        <dbReference type="EMBL" id="SHE94649.1"/>
    </source>
</evidence>
<dbReference type="Proteomes" id="UP000184041">
    <property type="component" value="Unassembled WGS sequence"/>
</dbReference>
<sequence length="188" mass="20887">MGKKPGGSLVLGFIMKLKISFITIVTAGLFLAGCELQQQSAEPYSDISTDGLRLQLEVEPAQITVNPEEEFTVTYSVQNNNPEKVKLVSGCTAFARGMVFRQEEVVRLEGSSDVCFTAISSYEIPAGEKLELEWQVKPFSLKTYPDDREPDTTLAEAGKYTFRVKPDIMKINGEETSLPDIERKVVLK</sequence>
<keyword evidence="1" id="KW-1133">Transmembrane helix</keyword>
<reference evidence="2 3" key="1">
    <citation type="submission" date="2016-11" db="EMBL/GenBank/DDBJ databases">
        <authorList>
            <person name="Jaros S."/>
            <person name="Januszkiewicz K."/>
            <person name="Wedrychowicz H."/>
        </authorList>
    </citation>
    <scope>NUCLEOTIDE SEQUENCE [LARGE SCALE GENOMIC DNA]</scope>
    <source>
        <strain evidence="2 3">DSM 21986</strain>
    </source>
</reference>
<dbReference type="EMBL" id="FQUS01000004">
    <property type="protein sequence ID" value="SHE94649.1"/>
    <property type="molecule type" value="Genomic_DNA"/>
</dbReference>
<organism evidence="2 3">
    <name type="scientific">Fodinibius roseus</name>
    <dbReference type="NCBI Taxonomy" id="1194090"/>
    <lineage>
        <taxon>Bacteria</taxon>
        <taxon>Pseudomonadati</taxon>
        <taxon>Balneolota</taxon>
        <taxon>Balneolia</taxon>
        <taxon>Balneolales</taxon>
        <taxon>Balneolaceae</taxon>
        <taxon>Fodinibius</taxon>
    </lineage>
</organism>
<evidence type="ECO:0000256" key="1">
    <source>
        <dbReference type="SAM" id="Phobius"/>
    </source>
</evidence>
<dbReference type="AlphaFoldDB" id="A0A1M4XME0"/>
<dbReference type="STRING" id="1194090.SAMN05443144_104164"/>
<keyword evidence="1" id="KW-0812">Transmembrane</keyword>
<keyword evidence="3" id="KW-1185">Reference proteome</keyword>
<dbReference type="PROSITE" id="PS51257">
    <property type="entry name" value="PROKAR_LIPOPROTEIN"/>
    <property type="match status" value="1"/>
</dbReference>
<feature type="transmembrane region" description="Helical" evidence="1">
    <location>
        <begin position="9"/>
        <end position="32"/>
    </location>
</feature>
<protein>
    <recommendedName>
        <fullName evidence="4">Intracellular proteinase inhibitor</fullName>
    </recommendedName>
</protein>